<feature type="chain" id="PRO_5045990919" evidence="1">
    <location>
        <begin position="26"/>
        <end position="649"/>
    </location>
</feature>
<evidence type="ECO:0000313" key="2">
    <source>
        <dbReference type="EMBL" id="MBF9222980.1"/>
    </source>
</evidence>
<feature type="signal peptide" evidence="1">
    <location>
        <begin position="1"/>
        <end position="25"/>
    </location>
</feature>
<reference evidence="2 3" key="1">
    <citation type="submission" date="2020-11" db="EMBL/GenBank/DDBJ databases">
        <authorList>
            <person name="Kim M.K."/>
        </authorList>
    </citation>
    <scope>NUCLEOTIDE SEQUENCE [LARGE SCALE GENOMIC DNA]</scope>
    <source>
        <strain evidence="2 3">BT662</strain>
    </source>
</reference>
<keyword evidence="3" id="KW-1185">Reference proteome</keyword>
<accession>A0ABS0I7S4</accession>
<dbReference type="Proteomes" id="UP000618931">
    <property type="component" value="Unassembled WGS sequence"/>
</dbReference>
<dbReference type="InterPro" id="IPR026444">
    <property type="entry name" value="Secre_tail"/>
</dbReference>
<gene>
    <name evidence="2" type="ORF">I2H31_17885</name>
</gene>
<name>A0ABS0I7S4_9BACT</name>
<protein>
    <submittedName>
        <fullName evidence="2">T9SS type A sorting domain-containing protein</fullName>
    </submittedName>
</protein>
<dbReference type="EMBL" id="JADQDM010000011">
    <property type="protein sequence ID" value="MBF9222980.1"/>
    <property type="molecule type" value="Genomic_DNA"/>
</dbReference>
<sequence>MTTRFRMYCRLLLPAFLLAAGAAHGQVPMSPGPLSSDPGRAAFIPKTNPAALQRTAPLALPFFDDFTSPLEGRPRESHWEARGGAYVSNRLAVAPPTRGAATLDGLKANGQSYSGGTTVSYGTIDSLKSQPIDLSSLSANSGVYLSFAWQAGVVDLAPARNGSATPVHLDLFLKTASNSWVRAWSYNSQNVRTGFRQQLIAINQAQYLHGTFQFMFVATGSTSENRDAWSIDYVLLDRGRTGNLQVDTTFVDVAAGAGLVGGNPSGGLRSPLRRFTSMPVWQFNAATTQSDELNPQLGVNFTNLENNLPRPIDVRGTVTDLSTNAPLGTWLQVQTPIDFYTRQFPVAQPAGNVTIPTSTTTPKRLRYTLALLNGPNPRDIPRALPNDTISRDLELSNYYAYDDGTAERYYGIPSFPSGQQGAYAYRIDLNQPDHVGGLRLFPVYTPGDINPRPVTISVWPNDNGKPAATPLAAKSVTLPGVGPGAGGAFVDILFDQPVPVSGVFFVGFSQPSNNRDLKYGFDINSSIPAGHYWYRSNVGVWDSVQLYQRRGAFMMRPVMTNNVTTASASARETAAYSLYPNPARGTVRIDGPGFARAAVLDALGRTVWEQPAAQAGQPTLPLPTLPPGVYTVRLTLADGRTVGRRLLLE</sequence>
<evidence type="ECO:0000256" key="1">
    <source>
        <dbReference type="SAM" id="SignalP"/>
    </source>
</evidence>
<keyword evidence="1" id="KW-0732">Signal</keyword>
<evidence type="ECO:0000313" key="3">
    <source>
        <dbReference type="Proteomes" id="UP000618931"/>
    </source>
</evidence>
<organism evidence="2 3">
    <name type="scientific">Hymenobacter ruricola</name>
    <dbReference type="NCBI Taxonomy" id="2791023"/>
    <lineage>
        <taxon>Bacteria</taxon>
        <taxon>Pseudomonadati</taxon>
        <taxon>Bacteroidota</taxon>
        <taxon>Cytophagia</taxon>
        <taxon>Cytophagales</taxon>
        <taxon>Hymenobacteraceae</taxon>
        <taxon>Hymenobacter</taxon>
    </lineage>
</organism>
<proteinExistence type="predicted"/>
<dbReference type="RefSeq" id="WP_196294429.1">
    <property type="nucleotide sequence ID" value="NZ_JADQDM010000011.1"/>
</dbReference>
<dbReference type="NCBIfam" id="TIGR04183">
    <property type="entry name" value="Por_Secre_tail"/>
    <property type="match status" value="1"/>
</dbReference>
<comment type="caution">
    <text evidence="2">The sequence shown here is derived from an EMBL/GenBank/DDBJ whole genome shotgun (WGS) entry which is preliminary data.</text>
</comment>